<dbReference type="SUPFAM" id="SSF47090">
    <property type="entry name" value="PGBD-like"/>
    <property type="match status" value="1"/>
</dbReference>
<dbReference type="Pfam" id="PF13406">
    <property type="entry name" value="SLT_2"/>
    <property type="match status" value="1"/>
</dbReference>
<dbReference type="GO" id="GO:0008933">
    <property type="term" value="F:peptidoglycan lytic transglycosylase activity"/>
    <property type="evidence" value="ECO:0007669"/>
    <property type="project" value="TreeGrafter"/>
</dbReference>
<keyword evidence="5" id="KW-1185">Reference proteome</keyword>
<evidence type="ECO:0000313" key="5">
    <source>
        <dbReference type="Proteomes" id="UP000198418"/>
    </source>
</evidence>
<dbReference type="RefSeq" id="WP_088519111.1">
    <property type="nucleotide sequence ID" value="NZ_FYDG01000001.1"/>
</dbReference>
<dbReference type="PANTHER" id="PTHR30163">
    <property type="entry name" value="MEMBRANE-BOUND LYTIC MUREIN TRANSGLYCOSYLASE B"/>
    <property type="match status" value="1"/>
</dbReference>
<dbReference type="InterPro" id="IPR023346">
    <property type="entry name" value="Lysozyme-like_dom_sf"/>
</dbReference>
<protein>
    <submittedName>
        <fullName evidence="4">Lytic murein transglycosylase</fullName>
    </submittedName>
</protein>
<dbReference type="EMBL" id="FYDG01000001">
    <property type="protein sequence ID" value="SNB59753.1"/>
    <property type="molecule type" value="Genomic_DNA"/>
</dbReference>
<dbReference type="Proteomes" id="UP000198418">
    <property type="component" value="Unassembled WGS sequence"/>
</dbReference>
<feature type="signal peptide" evidence="1">
    <location>
        <begin position="1"/>
        <end position="20"/>
    </location>
</feature>
<organism evidence="4 5">
    <name type="scientific">Rhodoblastus acidophilus</name>
    <name type="common">Rhodopseudomonas acidophila</name>
    <dbReference type="NCBI Taxonomy" id="1074"/>
    <lineage>
        <taxon>Bacteria</taxon>
        <taxon>Pseudomonadati</taxon>
        <taxon>Pseudomonadota</taxon>
        <taxon>Alphaproteobacteria</taxon>
        <taxon>Hyphomicrobiales</taxon>
        <taxon>Rhodoblastaceae</taxon>
        <taxon>Rhodoblastus</taxon>
    </lineage>
</organism>
<dbReference type="InterPro" id="IPR043426">
    <property type="entry name" value="MltB-like"/>
</dbReference>
<dbReference type="OrthoDB" id="9808544at2"/>
<evidence type="ECO:0000259" key="2">
    <source>
        <dbReference type="Pfam" id="PF01471"/>
    </source>
</evidence>
<evidence type="ECO:0000256" key="1">
    <source>
        <dbReference type="SAM" id="SignalP"/>
    </source>
</evidence>
<evidence type="ECO:0000313" key="4">
    <source>
        <dbReference type="EMBL" id="SNB59753.1"/>
    </source>
</evidence>
<dbReference type="PANTHER" id="PTHR30163:SF8">
    <property type="entry name" value="LYTIC MUREIN TRANSGLYCOSYLASE"/>
    <property type="match status" value="1"/>
</dbReference>
<keyword evidence="1" id="KW-0732">Signal</keyword>
<dbReference type="Gene3D" id="1.10.8.350">
    <property type="entry name" value="Bacterial muramidase"/>
    <property type="match status" value="1"/>
</dbReference>
<dbReference type="Gene3D" id="1.10.530.10">
    <property type="match status" value="1"/>
</dbReference>
<dbReference type="GO" id="GO:0009253">
    <property type="term" value="P:peptidoglycan catabolic process"/>
    <property type="evidence" value="ECO:0007669"/>
    <property type="project" value="TreeGrafter"/>
</dbReference>
<proteinExistence type="predicted"/>
<name>A0A212QK61_RHOAC</name>
<feature type="chain" id="PRO_5012397416" evidence="1">
    <location>
        <begin position="21"/>
        <end position="389"/>
    </location>
</feature>
<dbReference type="InterPro" id="IPR011970">
    <property type="entry name" value="MltB_2"/>
</dbReference>
<dbReference type="Pfam" id="PF01471">
    <property type="entry name" value="PG_binding_1"/>
    <property type="match status" value="1"/>
</dbReference>
<dbReference type="InterPro" id="IPR031304">
    <property type="entry name" value="SLT_2"/>
</dbReference>
<dbReference type="NCBIfam" id="TIGR02283">
    <property type="entry name" value="MltB_2"/>
    <property type="match status" value="1"/>
</dbReference>
<dbReference type="InterPro" id="IPR036365">
    <property type="entry name" value="PGBD-like_sf"/>
</dbReference>
<reference evidence="5" key="1">
    <citation type="submission" date="2017-06" db="EMBL/GenBank/DDBJ databases">
        <authorList>
            <person name="Varghese N."/>
            <person name="Submissions S."/>
        </authorList>
    </citation>
    <scope>NUCLEOTIDE SEQUENCE [LARGE SCALE GENOMIC DNA]</scope>
    <source>
        <strain evidence="5">DSM 137</strain>
    </source>
</reference>
<gene>
    <name evidence="4" type="ORF">SAMN06265338_101665</name>
</gene>
<feature type="domain" description="Transglycosylase SLT" evidence="3">
    <location>
        <begin position="23"/>
        <end position="308"/>
    </location>
</feature>
<dbReference type="InterPro" id="IPR036366">
    <property type="entry name" value="PGBDSf"/>
</dbReference>
<dbReference type="InterPro" id="IPR002477">
    <property type="entry name" value="Peptidoglycan-bd-like"/>
</dbReference>
<evidence type="ECO:0000259" key="3">
    <source>
        <dbReference type="Pfam" id="PF13406"/>
    </source>
</evidence>
<dbReference type="SUPFAM" id="SSF53955">
    <property type="entry name" value="Lysozyme-like"/>
    <property type="match status" value="1"/>
</dbReference>
<feature type="domain" description="Peptidoglycan binding-like" evidence="2">
    <location>
        <begin position="330"/>
        <end position="386"/>
    </location>
</feature>
<accession>A0A212QK61</accession>
<dbReference type="Gene3D" id="1.10.101.10">
    <property type="entry name" value="PGBD-like superfamily/PGBD"/>
    <property type="match status" value="1"/>
</dbReference>
<sequence length="389" mass="41302">MDRRAFLSLAAALAASPAWAEDFAGFVEGFRGTARAAGVSDEIFESVIGGLSQDPSLSGKRAGQGEFTRPLKTYVDEAASPARAKAGRDAAQKNATALNAASRAAGVPGEMIVALWGMESDFGRSRGDRDIFRTLATLAFLHPDNPVYAQEFVAGLVLLQKGLPREKLRGSWAGAMGDPQFMPSAYLKYAKSASGGAPDIWNAPDSLLSIGNFLHESSWAAGLAPLIETRAPEGFDYATLKQDFAAWRAAGFKPLDGGAQADLPRAGAAMLFFPVGAEGPAFLLSENFFVLKAYNFSDSYAFAGSVLAERIAGRPALRQAWPAEAQPLSAEERADIQRGLMQKGLYDGKIDGRFGPVTRLAIHALQRGAGVARADGYPSRAVLDLLRAN</sequence>
<dbReference type="AlphaFoldDB" id="A0A212QK61"/>